<keyword evidence="1" id="KW-0347">Helicase</keyword>
<name>A0A8S5TAY1_9CAUD</name>
<proteinExistence type="predicted"/>
<reference evidence="1" key="1">
    <citation type="journal article" date="2021" name="Proc. Natl. Acad. Sci. U.S.A.">
        <title>A Catalog of Tens of Thousands of Viruses from Human Metagenomes Reveals Hidden Associations with Chronic Diseases.</title>
        <authorList>
            <person name="Tisza M.J."/>
            <person name="Buck C.B."/>
        </authorList>
    </citation>
    <scope>NUCLEOTIDE SEQUENCE</scope>
    <source>
        <strain evidence="1">CtDwO1</strain>
    </source>
</reference>
<keyword evidence="1" id="KW-0067">ATP-binding</keyword>
<dbReference type="GO" id="GO:0004386">
    <property type="term" value="F:helicase activity"/>
    <property type="evidence" value="ECO:0007669"/>
    <property type="project" value="UniProtKB-KW"/>
</dbReference>
<sequence>MNEYPKTLIDALAVYHKQPTGNVDWDQAVLVACRNNEKSAPTWLALHDVALKVHKDIENERLASYNLQDEGTYKAHANLLLYIANNSVLARQRRQFIIDDNNREIIRFLLYYFNGCPLAEEVFPGRGYKLHKNIMLQGGVGVGKTMLMQLFSEYLSRIRSPRFFYNVSVTQMVNYYTLHNNLDRFTFNEEENRGFKCTPVNICLNDIGIQDRTFFGMDTGLLTNEFLHARNEIWTQYGKCAHLTTNLDDKALCKRFERNDGFGRLIDRFKTYNIIPMGGTSRR</sequence>
<protein>
    <submittedName>
        <fullName evidence="1">Replicative helicase</fullName>
    </submittedName>
</protein>
<dbReference type="EMBL" id="BK032784">
    <property type="protein sequence ID" value="DAF60195.1"/>
    <property type="molecule type" value="Genomic_DNA"/>
</dbReference>
<organism evidence="1">
    <name type="scientific">Podoviridae sp. ctDwO1</name>
    <dbReference type="NCBI Taxonomy" id="2827726"/>
    <lineage>
        <taxon>Viruses</taxon>
        <taxon>Duplodnaviria</taxon>
        <taxon>Heunggongvirae</taxon>
        <taxon>Uroviricota</taxon>
        <taxon>Caudoviricetes</taxon>
    </lineage>
</organism>
<dbReference type="Gene3D" id="3.40.50.300">
    <property type="entry name" value="P-loop containing nucleotide triphosphate hydrolases"/>
    <property type="match status" value="1"/>
</dbReference>
<keyword evidence="1" id="KW-0547">Nucleotide-binding</keyword>
<dbReference type="SUPFAM" id="SSF52540">
    <property type="entry name" value="P-loop containing nucleoside triphosphate hydrolases"/>
    <property type="match status" value="1"/>
</dbReference>
<keyword evidence="1" id="KW-0378">Hydrolase</keyword>
<dbReference type="InterPro" id="IPR027417">
    <property type="entry name" value="P-loop_NTPase"/>
</dbReference>
<accession>A0A8S5TAY1</accession>
<evidence type="ECO:0000313" key="1">
    <source>
        <dbReference type="EMBL" id="DAF60195.1"/>
    </source>
</evidence>